<dbReference type="GO" id="GO:0005975">
    <property type="term" value="P:carbohydrate metabolic process"/>
    <property type="evidence" value="ECO:0007669"/>
    <property type="project" value="InterPro"/>
</dbReference>
<dbReference type="InterPro" id="IPR008965">
    <property type="entry name" value="CBM2/CBM3_carb-bd_dom_sf"/>
</dbReference>
<dbReference type="Gene3D" id="2.60.120.380">
    <property type="match status" value="1"/>
</dbReference>
<dbReference type="InterPro" id="IPR013783">
    <property type="entry name" value="Ig-like_fold"/>
</dbReference>
<dbReference type="GO" id="GO:0030248">
    <property type="term" value="F:cellulose binding"/>
    <property type="evidence" value="ECO:0007669"/>
    <property type="project" value="InterPro"/>
</dbReference>
<dbReference type="InterPro" id="IPR036966">
    <property type="entry name" value="CBM3_sf"/>
</dbReference>
<feature type="domain" description="PA14" evidence="3">
    <location>
        <begin position="562"/>
        <end position="715"/>
    </location>
</feature>
<dbReference type="SUPFAM" id="SSF49265">
    <property type="entry name" value="Fibronectin type III"/>
    <property type="match status" value="2"/>
</dbReference>
<dbReference type="KEGG" id="cce:Ccel_2403"/>
<keyword evidence="1" id="KW-0732">Signal</keyword>
<feature type="domain" description="Fibronectin type-III" evidence="2">
    <location>
        <begin position="727"/>
        <end position="811"/>
    </location>
</feature>
<proteinExistence type="predicted"/>
<evidence type="ECO:0000259" key="3">
    <source>
        <dbReference type="PROSITE" id="PS51820"/>
    </source>
</evidence>
<dbReference type="eggNOG" id="COG4733">
    <property type="taxonomic scope" value="Bacteria"/>
</dbReference>
<dbReference type="eggNOG" id="COG1409">
    <property type="taxonomic scope" value="Bacteria"/>
</dbReference>
<dbReference type="Gene3D" id="2.60.40.10">
    <property type="entry name" value="Immunoglobulins"/>
    <property type="match status" value="4"/>
</dbReference>
<accession>B8I5J7</accession>
<dbReference type="SMART" id="SM00060">
    <property type="entry name" value="FN3"/>
    <property type="match status" value="4"/>
</dbReference>
<dbReference type="SMART" id="SM00758">
    <property type="entry name" value="PA14"/>
    <property type="match status" value="1"/>
</dbReference>
<dbReference type="OrthoDB" id="1735995at2"/>
<dbReference type="PROSITE" id="PS51820">
    <property type="entry name" value="PA14"/>
    <property type="match status" value="1"/>
</dbReference>
<feature type="chain" id="PRO_5002871542" evidence="1">
    <location>
        <begin position="27"/>
        <end position="1172"/>
    </location>
</feature>
<keyword evidence="5" id="KW-1185">Reference proteome</keyword>
<evidence type="ECO:0000313" key="4">
    <source>
        <dbReference type="EMBL" id="ACL76733.1"/>
    </source>
</evidence>
<dbReference type="AlphaFoldDB" id="B8I5J7"/>
<dbReference type="SUPFAM" id="SSF49384">
    <property type="entry name" value="Carbohydrate-binding domain"/>
    <property type="match status" value="2"/>
</dbReference>
<reference evidence="4 5" key="1">
    <citation type="submission" date="2009-01" db="EMBL/GenBank/DDBJ databases">
        <title>Complete sequence of Clostridium cellulolyticum H10.</title>
        <authorList>
            <consortium name="US DOE Joint Genome Institute"/>
            <person name="Lucas S."/>
            <person name="Copeland A."/>
            <person name="Lapidus A."/>
            <person name="Glavina del Rio T."/>
            <person name="Dalin E."/>
            <person name="Tice H."/>
            <person name="Bruce D."/>
            <person name="Goodwin L."/>
            <person name="Pitluck S."/>
            <person name="Chertkov O."/>
            <person name="Saunders E."/>
            <person name="Brettin T."/>
            <person name="Detter J.C."/>
            <person name="Han C."/>
            <person name="Larimer F."/>
            <person name="Land M."/>
            <person name="Hauser L."/>
            <person name="Kyrpides N."/>
            <person name="Ivanova N."/>
            <person name="Zhou J."/>
            <person name="Richardson P."/>
        </authorList>
    </citation>
    <scope>NUCLEOTIDE SEQUENCE [LARGE SCALE GENOMIC DNA]</scope>
    <source>
        <strain evidence="5">ATCC 35319 / DSM 5812 / JCM 6584 / H10</strain>
    </source>
</reference>
<dbReference type="Pfam" id="PF00942">
    <property type="entry name" value="CBM_3"/>
    <property type="match status" value="1"/>
</dbReference>
<evidence type="ECO:0000313" key="5">
    <source>
        <dbReference type="Proteomes" id="UP000001349"/>
    </source>
</evidence>
<feature type="signal peptide" evidence="1">
    <location>
        <begin position="1"/>
        <end position="26"/>
    </location>
</feature>
<dbReference type="HOGENOM" id="CLU_273932_0_0_9"/>
<dbReference type="PANTHER" id="PTHR47135:SF1">
    <property type="entry name" value="FIBRONECTIN TYPE III DOMAIN-CONTAINING PROTEIN 7"/>
    <property type="match status" value="1"/>
</dbReference>
<dbReference type="STRING" id="394503.Ccel_2403"/>
<dbReference type="PANTHER" id="PTHR47135">
    <property type="entry name" value="FIBRONECTIN TYPE III DOMAIN-CONTAINING PROTEIN 7"/>
    <property type="match status" value="1"/>
</dbReference>
<feature type="domain" description="Fibronectin type-III" evidence="2">
    <location>
        <begin position="446"/>
        <end position="539"/>
    </location>
</feature>
<gene>
    <name evidence="4" type="ordered locus">Ccel_2403</name>
</gene>
<protein>
    <submittedName>
        <fullName evidence="4">PA14 domain protein</fullName>
    </submittedName>
</protein>
<dbReference type="Gene3D" id="2.60.40.710">
    <property type="entry name" value="Endoglucanase-like"/>
    <property type="match status" value="2"/>
</dbReference>
<dbReference type="InterPro" id="IPR003961">
    <property type="entry name" value="FN3_dom"/>
</dbReference>
<evidence type="ECO:0000256" key="1">
    <source>
        <dbReference type="SAM" id="SignalP"/>
    </source>
</evidence>
<dbReference type="SUPFAM" id="SSF56988">
    <property type="entry name" value="Anthrax protective antigen"/>
    <property type="match status" value="1"/>
</dbReference>
<dbReference type="Pfam" id="PF00041">
    <property type="entry name" value="fn3"/>
    <property type="match status" value="1"/>
</dbReference>
<dbReference type="InterPro" id="IPR036116">
    <property type="entry name" value="FN3_sf"/>
</dbReference>
<organism evidence="4 5">
    <name type="scientific">Ruminiclostridium cellulolyticum (strain ATCC 35319 / DSM 5812 / JCM 6584 / H10)</name>
    <name type="common">Clostridium cellulolyticum</name>
    <dbReference type="NCBI Taxonomy" id="394503"/>
    <lineage>
        <taxon>Bacteria</taxon>
        <taxon>Bacillati</taxon>
        <taxon>Bacillota</taxon>
        <taxon>Clostridia</taxon>
        <taxon>Eubacteriales</taxon>
        <taxon>Oscillospiraceae</taxon>
        <taxon>Ruminiclostridium</taxon>
    </lineage>
</organism>
<dbReference type="EMBL" id="CP001348">
    <property type="protein sequence ID" value="ACL76733.1"/>
    <property type="molecule type" value="Genomic_DNA"/>
</dbReference>
<name>B8I5J7_RUMCH</name>
<dbReference type="Proteomes" id="UP000001349">
    <property type="component" value="Chromosome"/>
</dbReference>
<dbReference type="InterPro" id="IPR011658">
    <property type="entry name" value="PA14_dom"/>
</dbReference>
<sequence precursor="true">MFKKAFCVLMALIIMSGIMIPQTVRAESNIDNGGTNTQSDGQRLTVQIHRVDSTLFWFNNVISNHGYEDWFPDNNSCSDYNYNNGIFQFIKVKITNTSNSAITLNSNNQLVLRFTNKSGKELGLKLYEFSAYKNIDKSNREYTFGSSLLSNKTIKSSGTLEIYGYVKWMDFSELGCSIVRQPDENKIQVRLTEKSYPTNPSEFASKDRIHSVLKLYNEGNKVIDLDKIRIHYYFNMDGDLNKVAPKTEKVEGKIYNYQPDRTNPQEDVIQTLPSVFINMGEYSTPKANCFIEIGFPSKSNGSSYTNYLYKFLRYFSSLWNDMFIKHDLNWLDDILGKNVNIEGSNCSSDNQKHRWWWNWRQDYTLSSKNYELSAKSGNNTSHADIELEIVKEFIAQTTGDTSNIRKFNQANHYSFNPGQEMDWERVTVYYKGELIWGKEPGHELTVPLNLQAISKRDGILLRWDEVNGAEGYKIWRKGPGDSDFVQLPQILSDSSITDNNVKPGETYTYKVQAVSDSGEQLGPFSNEASATALIMTGNGLYAEYYNWKSVAGSSLTNYGYDLGNSFTTNYVMENTELAMSRIDPKIDFTKDNTDTYYRWGDKAPDPKVNADHYSVVWSGYIMPEFDADYTFYTRTDDGVKLWIDINRNGIFDINELLISNWQKHSETENNSRSVQMEKGKKYRIRMEYYENEYDAVAKLLWSNPSKAKEVVPNSQLFVDGTINIPKTPTNLKADLKNDGSVVLSWDSVLEAQGYKIYQTDWQGNTSIINVKDNSYTVLNLASGEYKFSVSAWNEAGESAKSESVKVVVGLGAPQNLKGTVNKKTINLSWDSVDTASGYRLYRVLDGIQTTVLSVDSKYTDSKVSYGKVYKYFVSAIKDGYEGAKSREITIAVPPDAPANLKAAREGESVQLRWNPAQGAQSYSVLRCNSSDGTYEIIKEGITGTSFKDDSVPETTNSSGVKYYYKVTAVANGVAGPCSNIASVIMYPFVETQLGFVTYNIINNSKNPNLEFVLGSYVPVSFELQLKNTTSNPGIVMDTEMVNKMNINEKPFFLELVSKNIKVTIKKKDAIEFFKVNDNSITKKVIKVNGRNVVKIEVNGTYDAGDVVKIEFGPKVFTYKDDDVEAYYGNMYQLELGLYADGYGSSEKPIKTDVSGNTLPPLEVKIANPDKLN</sequence>
<dbReference type="PROSITE" id="PS50853">
    <property type="entry name" value="FN3"/>
    <property type="match status" value="2"/>
</dbReference>
<evidence type="ECO:0000259" key="2">
    <source>
        <dbReference type="PROSITE" id="PS50853"/>
    </source>
</evidence>
<dbReference type="RefSeq" id="WP_015925822.1">
    <property type="nucleotide sequence ID" value="NC_011898.1"/>
</dbReference>
<dbReference type="InterPro" id="IPR001956">
    <property type="entry name" value="CBM3"/>
</dbReference>
<dbReference type="Pfam" id="PF07691">
    <property type="entry name" value="PA14"/>
    <property type="match status" value="1"/>
</dbReference>
<dbReference type="CDD" id="cd00063">
    <property type="entry name" value="FN3"/>
    <property type="match status" value="3"/>
</dbReference>
<dbReference type="InterPro" id="IPR037524">
    <property type="entry name" value="PA14/GLEYA"/>
</dbReference>